<proteinExistence type="predicted"/>
<protein>
    <submittedName>
        <fullName evidence="2">Uncharacterized protein</fullName>
    </submittedName>
</protein>
<reference evidence="2" key="1">
    <citation type="submission" date="2023-03" db="EMBL/GenBank/DDBJ databases">
        <authorList>
            <person name="Steffen K."/>
            <person name="Cardenas P."/>
        </authorList>
    </citation>
    <scope>NUCLEOTIDE SEQUENCE</scope>
</reference>
<feature type="compositionally biased region" description="Polar residues" evidence="1">
    <location>
        <begin position="41"/>
        <end position="52"/>
    </location>
</feature>
<dbReference type="Proteomes" id="UP001174909">
    <property type="component" value="Unassembled WGS sequence"/>
</dbReference>
<feature type="region of interest" description="Disordered" evidence="1">
    <location>
        <begin position="17"/>
        <end position="52"/>
    </location>
</feature>
<keyword evidence="3" id="KW-1185">Reference proteome</keyword>
<evidence type="ECO:0000313" key="3">
    <source>
        <dbReference type="Proteomes" id="UP001174909"/>
    </source>
</evidence>
<evidence type="ECO:0000313" key="2">
    <source>
        <dbReference type="EMBL" id="CAI7991333.1"/>
    </source>
</evidence>
<evidence type="ECO:0000256" key="1">
    <source>
        <dbReference type="SAM" id="MobiDB-lite"/>
    </source>
</evidence>
<name>A0AA35QTN8_GEOBA</name>
<sequence length="52" mass="5650">MLRETLVLSSSPHLYTASTLTATPPSSPTCHDREKGMLKNTEFQTSLSLLSA</sequence>
<organism evidence="2 3">
    <name type="scientific">Geodia barretti</name>
    <name type="common">Barrett's horny sponge</name>
    <dbReference type="NCBI Taxonomy" id="519541"/>
    <lineage>
        <taxon>Eukaryota</taxon>
        <taxon>Metazoa</taxon>
        <taxon>Porifera</taxon>
        <taxon>Demospongiae</taxon>
        <taxon>Heteroscleromorpha</taxon>
        <taxon>Tetractinellida</taxon>
        <taxon>Astrophorina</taxon>
        <taxon>Geodiidae</taxon>
        <taxon>Geodia</taxon>
    </lineage>
</organism>
<accession>A0AA35QTN8</accession>
<comment type="caution">
    <text evidence="2">The sequence shown here is derived from an EMBL/GenBank/DDBJ whole genome shotgun (WGS) entry which is preliminary data.</text>
</comment>
<gene>
    <name evidence="2" type="ORF">GBAR_LOCUS703</name>
</gene>
<dbReference type="AlphaFoldDB" id="A0AA35QTN8"/>
<dbReference type="EMBL" id="CASHTH010000110">
    <property type="protein sequence ID" value="CAI7991333.1"/>
    <property type="molecule type" value="Genomic_DNA"/>
</dbReference>